<dbReference type="Proteomes" id="UP000290288">
    <property type="component" value="Unassembled WGS sequence"/>
</dbReference>
<reference evidence="1 2" key="1">
    <citation type="submission" date="2019-01" db="EMBL/GenBank/DDBJ databases">
        <title>Draft genome sequence of Psathyrella aberdarensis IHI B618.</title>
        <authorList>
            <person name="Buettner E."/>
            <person name="Kellner H."/>
        </authorList>
    </citation>
    <scope>NUCLEOTIDE SEQUENCE [LARGE SCALE GENOMIC DNA]</scope>
    <source>
        <strain evidence="1 2">IHI B618</strain>
    </source>
</reference>
<dbReference type="AlphaFoldDB" id="A0A4V1Q4A5"/>
<dbReference type="EMBL" id="SDEE01000109">
    <property type="protein sequence ID" value="RXW21408.1"/>
    <property type="molecule type" value="Genomic_DNA"/>
</dbReference>
<sequence>MSDGSCMRFNNAAQRIFGDTARPVIRVEETNDFKNRWSAEARFVGPSGNDLGAVVGQGSATQKQKAKDIAARSGLEWLRSQYPEVDLSGV</sequence>
<evidence type="ECO:0000313" key="2">
    <source>
        <dbReference type="Proteomes" id="UP000290288"/>
    </source>
</evidence>
<gene>
    <name evidence="1" type="ORF">EST38_g4448</name>
</gene>
<name>A0A4V1Q4A5_9AGAR</name>
<accession>A0A4V1Q4A5</accession>
<organism evidence="1 2">
    <name type="scientific">Candolleomyces aberdarensis</name>
    <dbReference type="NCBI Taxonomy" id="2316362"/>
    <lineage>
        <taxon>Eukaryota</taxon>
        <taxon>Fungi</taxon>
        <taxon>Dikarya</taxon>
        <taxon>Basidiomycota</taxon>
        <taxon>Agaricomycotina</taxon>
        <taxon>Agaricomycetes</taxon>
        <taxon>Agaricomycetidae</taxon>
        <taxon>Agaricales</taxon>
        <taxon>Agaricineae</taxon>
        <taxon>Psathyrellaceae</taxon>
        <taxon>Candolleomyces</taxon>
    </lineage>
</organism>
<proteinExistence type="predicted"/>
<keyword evidence="2" id="KW-1185">Reference proteome</keyword>
<evidence type="ECO:0000313" key="1">
    <source>
        <dbReference type="EMBL" id="RXW21408.1"/>
    </source>
</evidence>
<protein>
    <recommendedName>
        <fullName evidence="3">DRBM domain-containing protein</fullName>
    </recommendedName>
</protein>
<comment type="caution">
    <text evidence="1">The sequence shown here is derived from an EMBL/GenBank/DDBJ whole genome shotgun (WGS) entry which is preliminary data.</text>
</comment>
<dbReference type="OrthoDB" id="2840728at2759"/>
<evidence type="ECO:0008006" key="3">
    <source>
        <dbReference type="Google" id="ProtNLM"/>
    </source>
</evidence>